<evidence type="ECO:0000313" key="1">
    <source>
        <dbReference type="EMBL" id="MCM1991703.1"/>
    </source>
</evidence>
<dbReference type="EMBL" id="JAGSOJ010000004">
    <property type="protein sequence ID" value="MCM1991703.1"/>
    <property type="molecule type" value="Genomic_DNA"/>
</dbReference>
<name>A0A9J6P4R5_9CLOT</name>
<organism evidence="1 2">
    <name type="scientific">Oceanirhabdus seepicola</name>
    <dbReference type="NCBI Taxonomy" id="2828781"/>
    <lineage>
        <taxon>Bacteria</taxon>
        <taxon>Bacillati</taxon>
        <taxon>Bacillota</taxon>
        <taxon>Clostridia</taxon>
        <taxon>Eubacteriales</taxon>
        <taxon>Clostridiaceae</taxon>
        <taxon>Oceanirhabdus</taxon>
    </lineage>
</organism>
<proteinExistence type="predicted"/>
<keyword evidence="2" id="KW-1185">Reference proteome</keyword>
<comment type="caution">
    <text evidence="1">The sequence shown here is derived from an EMBL/GenBank/DDBJ whole genome shotgun (WGS) entry which is preliminary data.</text>
</comment>
<reference evidence="1" key="1">
    <citation type="journal article" date="2021" name="mSystems">
        <title>Bacteria and Archaea Synergistically Convert Glycine Betaine to Biogenic Methane in the Formosa Cold Seep of the South China Sea.</title>
        <authorList>
            <person name="Li L."/>
            <person name="Zhang W."/>
            <person name="Zhang S."/>
            <person name="Song L."/>
            <person name="Sun Q."/>
            <person name="Zhang H."/>
            <person name="Xiang H."/>
            <person name="Dong X."/>
        </authorList>
    </citation>
    <scope>NUCLEOTIDE SEQUENCE</scope>
    <source>
        <strain evidence="1">ZWT</strain>
    </source>
</reference>
<dbReference type="RefSeq" id="WP_250860845.1">
    <property type="nucleotide sequence ID" value="NZ_JAGSOJ010000004.1"/>
</dbReference>
<dbReference type="Proteomes" id="UP001056429">
    <property type="component" value="Unassembled WGS sequence"/>
</dbReference>
<dbReference type="AlphaFoldDB" id="A0A9J6P4R5"/>
<gene>
    <name evidence="1" type="ORF">KDK92_18350</name>
</gene>
<reference evidence="1" key="2">
    <citation type="submission" date="2021-04" db="EMBL/GenBank/DDBJ databases">
        <authorList>
            <person name="Dong X."/>
        </authorList>
    </citation>
    <scope>NUCLEOTIDE SEQUENCE</scope>
    <source>
        <strain evidence="1">ZWT</strain>
    </source>
</reference>
<protein>
    <submittedName>
        <fullName evidence="1">Uncharacterized protein</fullName>
    </submittedName>
</protein>
<sequence>MKKSNNFRFIREFVVHSKFKMGANEFIGFAESQGAFQKIIKENVPEINEKIKAFKEIVRERLGEKILDTTFGYRVRIGIK</sequence>
<evidence type="ECO:0000313" key="2">
    <source>
        <dbReference type="Proteomes" id="UP001056429"/>
    </source>
</evidence>
<accession>A0A9J6P4R5</accession>